<evidence type="ECO:0000259" key="1">
    <source>
        <dbReference type="PROSITE" id="PS51112"/>
    </source>
</evidence>
<gene>
    <name evidence="2" type="ORF">FOKN1_1514</name>
</gene>
<dbReference type="AlphaFoldDB" id="A0A1Z4VQI8"/>
<dbReference type="Pfam" id="PF01871">
    <property type="entry name" value="AMMECR1"/>
    <property type="match status" value="1"/>
</dbReference>
<name>A0A1Z4VQI8_9GAMM</name>
<reference evidence="2 3" key="1">
    <citation type="submission" date="2017-05" db="EMBL/GenBank/DDBJ databases">
        <title>Thiocyanate degradation by Thiohalobacter thiocyanaticus FOKN1.</title>
        <authorList>
            <person name="Oshiki M."/>
            <person name="Fukushima T."/>
            <person name="Kawano S."/>
            <person name="Nakagawa J."/>
        </authorList>
    </citation>
    <scope>NUCLEOTIDE SEQUENCE [LARGE SCALE GENOMIC DNA]</scope>
    <source>
        <strain evidence="2 3">FOKN1</strain>
    </source>
</reference>
<dbReference type="InterPro" id="IPR036071">
    <property type="entry name" value="AMMECR1_dom_sf"/>
</dbReference>
<dbReference type="SUPFAM" id="SSF143447">
    <property type="entry name" value="AMMECR1-like"/>
    <property type="match status" value="1"/>
</dbReference>
<dbReference type="InterPro" id="IPR027485">
    <property type="entry name" value="AMMECR1_N"/>
</dbReference>
<feature type="domain" description="AMMECR1" evidence="1">
    <location>
        <begin position="11"/>
        <end position="190"/>
    </location>
</feature>
<keyword evidence="3" id="KW-1185">Reference proteome</keyword>
<dbReference type="Gene3D" id="3.30.1490.150">
    <property type="entry name" value="Hypothetical protein ph0010, domain 2"/>
    <property type="match status" value="1"/>
</dbReference>
<dbReference type="InterPro" id="IPR023473">
    <property type="entry name" value="AMMECR1"/>
</dbReference>
<dbReference type="OrthoDB" id="9782820at2"/>
<organism evidence="2 3">
    <name type="scientific">Thiohalobacter thiocyanaticus</name>
    <dbReference type="NCBI Taxonomy" id="585455"/>
    <lineage>
        <taxon>Bacteria</taxon>
        <taxon>Pseudomonadati</taxon>
        <taxon>Pseudomonadota</taxon>
        <taxon>Gammaproteobacteria</taxon>
        <taxon>Thiohalobacterales</taxon>
        <taxon>Thiohalobacteraceae</taxon>
        <taxon>Thiohalobacter</taxon>
    </lineage>
</organism>
<dbReference type="KEGG" id="ttc:FOKN1_1514"/>
<evidence type="ECO:0000313" key="3">
    <source>
        <dbReference type="Proteomes" id="UP000218765"/>
    </source>
</evidence>
<accession>A0A1Z4VQI8</accession>
<dbReference type="EMBL" id="AP018052">
    <property type="protein sequence ID" value="BAZ93910.1"/>
    <property type="molecule type" value="Genomic_DNA"/>
</dbReference>
<dbReference type="Proteomes" id="UP000218765">
    <property type="component" value="Chromosome"/>
</dbReference>
<dbReference type="NCBIfam" id="TIGR04335">
    <property type="entry name" value="AmmeMemoSam_A"/>
    <property type="match status" value="1"/>
</dbReference>
<protein>
    <recommendedName>
        <fullName evidence="1">AMMECR1 domain-containing protein</fullName>
    </recommendedName>
</protein>
<evidence type="ECO:0000313" key="2">
    <source>
        <dbReference type="EMBL" id="BAZ93910.1"/>
    </source>
</evidence>
<dbReference type="InterPro" id="IPR027623">
    <property type="entry name" value="AmmeMemoSam_A"/>
</dbReference>
<dbReference type="PANTHER" id="PTHR13016:SF0">
    <property type="entry name" value="AMME SYNDROME CANDIDATE GENE 1 PROTEIN"/>
    <property type="match status" value="1"/>
</dbReference>
<dbReference type="PROSITE" id="PS51112">
    <property type="entry name" value="AMMECR1"/>
    <property type="match status" value="1"/>
</dbReference>
<proteinExistence type="predicted"/>
<dbReference type="InterPro" id="IPR002733">
    <property type="entry name" value="AMMECR1_domain"/>
</dbReference>
<dbReference type="NCBIfam" id="TIGR00296">
    <property type="entry name" value="TIGR00296 family protein"/>
    <property type="match status" value="1"/>
</dbReference>
<dbReference type="RefSeq" id="WP_096366060.1">
    <property type="nucleotide sequence ID" value="NZ_AP018052.1"/>
</dbReference>
<sequence length="190" mass="21192">MPSTESRFSAEQRRALIDLARASIRHGLDHGRPLPVDPQSFDPDLREPGAAFVTLHRDAALRGCIGSLEPRQPLVEEISHNAYAAAFRDPRFPPLTRGEYPDLEVSISVLGPSEPLEFSHEADLLRQLRPGIDGLILEADGRRGTFLPTVWASLPEPADFLAELKRKAGLPPDYWSDRLRISRYTTESFG</sequence>
<dbReference type="PANTHER" id="PTHR13016">
    <property type="entry name" value="AMMECR1 HOMOLOG"/>
    <property type="match status" value="1"/>
</dbReference>
<dbReference type="Gene3D" id="3.30.700.20">
    <property type="entry name" value="Hypothetical protein ph0010, domain 1"/>
    <property type="match status" value="1"/>
</dbReference>